<proteinExistence type="predicted"/>
<evidence type="ECO:0000313" key="3">
    <source>
        <dbReference type="Proteomes" id="UP001372834"/>
    </source>
</evidence>
<sequence>MISSIRGNHCHPSGCQDDKPAGRSILFLAFHRAEAEDVEGTKTSLVSNRSSLRGEDEEEEEQENPNNKKRKDKK</sequence>
<comment type="caution">
    <text evidence="2">The sequence shown here is derived from an EMBL/GenBank/DDBJ whole genome shotgun (WGS) entry which is preliminary data.</text>
</comment>
<dbReference type="Proteomes" id="UP001372834">
    <property type="component" value="Unassembled WGS sequence"/>
</dbReference>
<feature type="region of interest" description="Disordered" evidence="1">
    <location>
        <begin position="36"/>
        <end position="74"/>
    </location>
</feature>
<organism evidence="2 3">
    <name type="scientific">Polyplax serrata</name>
    <name type="common">Common mouse louse</name>
    <dbReference type="NCBI Taxonomy" id="468196"/>
    <lineage>
        <taxon>Eukaryota</taxon>
        <taxon>Metazoa</taxon>
        <taxon>Ecdysozoa</taxon>
        <taxon>Arthropoda</taxon>
        <taxon>Hexapoda</taxon>
        <taxon>Insecta</taxon>
        <taxon>Pterygota</taxon>
        <taxon>Neoptera</taxon>
        <taxon>Paraneoptera</taxon>
        <taxon>Psocodea</taxon>
        <taxon>Troctomorpha</taxon>
        <taxon>Phthiraptera</taxon>
        <taxon>Anoplura</taxon>
        <taxon>Polyplacidae</taxon>
        <taxon>Polyplax</taxon>
    </lineage>
</organism>
<accession>A0AAN8PZN2</accession>
<feature type="region of interest" description="Disordered" evidence="1">
    <location>
        <begin position="1"/>
        <end position="20"/>
    </location>
</feature>
<reference evidence="2 3" key="1">
    <citation type="submission" date="2023-10" db="EMBL/GenBank/DDBJ databases">
        <title>Genomes of two closely related lineages of the louse Polyplax serrata with different host specificities.</title>
        <authorList>
            <person name="Martinu J."/>
            <person name="Tarabai H."/>
            <person name="Stefka J."/>
            <person name="Hypsa V."/>
        </authorList>
    </citation>
    <scope>NUCLEOTIDE SEQUENCE [LARGE SCALE GENOMIC DNA]</scope>
    <source>
        <strain evidence="2">HR10_N</strain>
    </source>
</reference>
<dbReference type="AlphaFoldDB" id="A0AAN8PZN2"/>
<evidence type="ECO:0000256" key="1">
    <source>
        <dbReference type="SAM" id="MobiDB-lite"/>
    </source>
</evidence>
<evidence type="ECO:0000313" key="2">
    <source>
        <dbReference type="EMBL" id="KAK6628743.1"/>
    </source>
</evidence>
<protein>
    <submittedName>
        <fullName evidence="2">Uncharacterized protein</fullName>
    </submittedName>
</protein>
<feature type="compositionally biased region" description="Polar residues" evidence="1">
    <location>
        <begin position="41"/>
        <end position="51"/>
    </location>
</feature>
<dbReference type="EMBL" id="JAWJWE010000036">
    <property type="protein sequence ID" value="KAK6628743.1"/>
    <property type="molecule type" value="Genomic_DNA"/>
</dbReference>
<name>A0AAN8PZN2_POLSC</name>
<gene>
    <name evidence="2" type="ORF">RUM43_002559</name>
</gene>